<accession>A0ABT4Q4B0</accession>
<evidence type="ECO:0000313" key="2">
    <source>
        <dbReference type="EMBL" id="MCZ8511710.1"/>
    </source>
</evidence>
<keyword evidence="1" id="KW-0812">Transmembrane</keyword>
<organism evidence="2 3">
    <name type="scientific">Paenibacillus gyeongsangnamensis</name>
    <dbReference type="NCBI Taxonomy" id="3388067"/>
    <lineage>
        <taxon>Bacteria</taxon>
        <taxon>Bacillati</taxon>
        <taxon>Bacillota</taxon>
        <taxon>Bacilli</taxon>
        <taxon>Bacillales</taxon>
        <taxon>Paenibacillaceae</taxon>
        <taxon>Paenibacillus</taxon>
    </lineage>
</organism>
<protein>
    <recommendedName>
        <fullName evidence="4">CBS domain-containing protein</fullName>
    </recommendedName>
</protein>
<keyword evidence="3" id="KW-1185">Reference proteome</keyword>
<gene>
    <name evidence="2" type="ORF">O9H85_04570</name>
</gene>
<reference evidence="2 3" key="1">
    <citation type="submission" date="2022-12" db="EMBL/GenBank/DDBJ databases">
        <title>Draft genome sequence of Paenibacillus sp. dW9.</title>
        <authorList>
            <person name="Choi E.-W."/>
            <person name="Kim D.-U."/>
        </authorList>
    </citation>
    <scope>NUCLEOTIDE SEQUENCE [LARGE SCALE GENOMIC DNA]</scope>
    <source>
        <strain evidence="3">dW9</strain>
    </source>
</reference>
<sequence>MDYAIWNPWPWVLFAIGILFCIISVSTFHKKYPHFPWGNSNDHLKAQDVSEPFTPNARNLGALPKWRVKQHTPIAEVKKILSEGIPYVGVEDEESNLVGIIGPKHIPLGVHKFK</sequence>
<evidence type="ECO:0000256" key="1">
    <source>
        <dbReference type="SAM" id="Phobius"/>
    </source>
</evidence>
<evidence type="ECO:0008006" key="4">
    <source>
        <dbReference type="Google" id="ProtNLM"/>
    </source>
</evidence>
<dbReference type="Proteomes" id="UP001527882">
    <property type="component" value="Unassembled WGS sequence"/>
</dbReference>
<comment type="caution">
    <text evidence="2">The sequence shown here is derived from an EMBL/GenBank/DDBJ whole genome shotgun (WGS) entry which is preliminary data.</text>
</comment>
<name>A0ABT4Q4B0_9BACL</name>
<dbReference type="RefSeq" id="WP_269880103.1">
    <property type="nucleotide sequence ID" value="NZ_JAQAGZ010000002.1"/>
</dbReference>
<keyword evidence="1" id="KW-1133">Transmembrane helix</keyword>
<evidence type="ECO:0000313" key="3">
    <source>
        <dbReference type="Proteomes" id="UP001527882"/>
    </source>
</evidence>
<keyword evidence="1" id="KW-0472">Membrane</keyword>
<feature type="transmembrane region" description="Helical" evidence="1">
    <location>
        <begin position="6"/>
        <end position="28"/>
    </location>
</feature>
<dbReference type="EMBL" id="JAQAGZ010000002">
    <property type="protein sequence ID" value="MCZ8511710.1"/>
    <property type="molecule type" value="Genomic_DNA"/>
</dbReference>
<proteinExistence type="predicted"/>